<feature type="region of interest" description="Disordered" evidence="11">
    <location>
        <begin position="137"/>
        <end position="185"/>
    </location>
</feature>
<dbReference type="EMBL" id="JBBXMP010000251">
    <property type="protein sequence ID" value="KAL0059071.1"/>
    <property type="molecule type" value="Genomic_DNA"/>
</dbReference>
<keyword evidence="6" id="KW-0963">Cytoplasm</keyword>
<evidence type="ECO:0000256" key="9">
    <source>
        <dbReference type="ARBA" id="ARBA00023067"/>
    </source>
</evidence>
<dbReference type="PANTHER" id="PTHR13108">
    <property type="entry name" value="CONDENSIN COMPLEX SUBUNIT 2"/>
    <property type="match status" value="1"/>
</dbReference>
<comment type="similarity">
    <text evidence="3">Belongs to the CND2 (condensin subunit 2) family.</text>
</comment>
<keyword evidence="9" id="KW-0226">DNA condensation</keyword>
<evidence type="ECO:0000256" key="2">
    <source>
        <dbReference type="ARBA" id="ARBA00004496"/>
    </source>
</evidence>
<feature type="compositionally biased region" description="Acidic residues" evidence="11">
    <location>
        <begin position="48"/>
        <end position="60"/>
    </location>
</feature>
<reference evidence="12 13" key="1">
    <citation type="submission" date="2024-05" db="EMBL/GenBank/DDBJ databases">
        <title>A draft genome resource for the thread blight pathogen Marasmius tenuissimus strain MS-2.</title>
        <authorList>
            <person name="Yulfo-Soto G.E."/>
            <person name="Baruah I.K."/>
            <person name="Amoako-Attah I."/>
            <person name="Bukari Y."/>
            <person name="Meinhardt L.W."/>
            <person name="Bailey B.A."/>
            <person name="Cohen S.P."/>
        </authorList>
    </citation>
    <scope>NUCLEOTIDE SEQUENCE [LARGE SCALE GENOMIC DNA]</scope>
    <source>
        <strain evidence="12 13">MS-2</strain>
    </source>
</reference>
<sequence length="185" mass="20305">MRVTTINFQRASCTLDGCIEIWTSRLDSVGTETVKLASNLASGRTGDGEDEDDDASDDPDGDRTEKRRKKNQRTVKTLVTDPAHRKVKKLDLEFSVNPLFRKTCAEFDEGAVSLYDFSFTAINAGADDLTFYQDNTYAGPDDDFSPDFDMNGGPETEEDFFTGNDAVNDDFGGNTMGGNDFDGAT</sequence>
<comment type="caution">
    <text evidence="12">The sequence shown here is derived from an EMBL/GenBank/DDBJ whole genome shotgun (WGS) entry which is preliminary data.</text>
</comment>
<evidence type="ECO:0000256" key="4">
    <source>
        <dbReference type="ARBA" id="ARBA00016065"/>
    </source>
</evidence>
<dbReference type="Pfam" id="PF05786">
    <property type="entry name" value="Cnd2"/>
    <property type="match status" value="1"/>
</dbReference>
<keyword evidence="5" id="KW-0158">Chromosome</keyword>
<comment type="subcellular location">
    <subcellularLocation>
        <location evidence="1">Chromosome</location>
    </subcellularLocation>
    <subcellularLocation>
        <location evidence="2">Cytoplasm</location>
    </subcellularLocation>
</comment>
<accession>A0ABR2ZDT1</accession>
<evidence type="ECO:0000313" key="13">
    <source>
        <dbReference type="Proteomes" id="UP001437256"/>
    </source>
</evidence>
<evidence type="ECO:0000256" key="11">
    <source>
        <dbReference type="SAM" id="MobiDB-lite"/>
    </source>
</evidence>
<dbReference type="PANTHER" id="PTHR13108:SF9">
    <property type="entry name" value="CONDENSIN COMPLEX SUBUNIT 2"/>
    <property type="match status" value="1"/>
</dbReference>
<evidence type="ECO:0000256" key="5">
    <source>
        <dbReference type="ARBA" id="ARBA00022454"/>
    </source>
</evidence>
<evidence type="ECO:0000256" key="3">
    <source>
        <dbReference type="ARBA" id="ARBA00009471"/>
    </source>
</evidence>
<evidence type="ECO:0000256" key="6">
    <source>
        <dbReference type="ARBA" id="ARBA00022490"/>
    </source>
</evidence>
<keyword evidence="13" id="KW-1185">Reference proteome</keyword>
<keyword evidence="10" id="KW-0131">Cell cycle</keyword>
<evidence type="ECO:0000313" key="12">
    <source>
        <dbReference type="EMBL" id="KAL0059071.1"/>
    </source>
</evidence>
<proteinExistence type="inferred from homology"/>
<name>A0ABR2ZDT1_9AGAR</name>
<evidence type="ECO:0000256" key="1">
    <source>
        <dbReference type="ARBA" id="ARBA00004286"/>
    </source>
</evidence>
<evidence type="ECO:0000256" key="8">
    <source>
        <dbReference type="ARBA" id="ARBA00022776"/>
    </source>
</evidence>
<protein>
    <recommendedName>
        <fullName evidence="4">Condensin complex subunit 2</fullName>
    </recommendedName>
</protein>
<keyword evidence="7" id="KW-0132">Cell division</keyword>
<dbReference type="Proteomes" id="UP001437256">
    <property type="component" value="Unassembled WGS sequence"/>
</dbReference>
<dbReference type="InterPro" id="IPR022816">
    <property type="entry name" value="Condensin_barren_su2"/>
</dbReference>
<organism evidence="12 13">
    <name type="scientific">Marasmius tenuissimus</name>
    <dbReference type="NCBI Taxonomy" id="585030"/>
    <lineage>
        <taxon>Eukaryota</taxon>
        <taxon>Fungi</taxon>
        <taxon>Dikarya</taxon>
        <taxon>Basidiomycota</taxon>
        <taxon>Agaricomycotina</taxon>
        <taxon>Agaricomycetes</taxon>
        <taxon>Agaricomycetidae</taxon>
        <taxon>Agaricales</taxon>
        <taxon>Marasmiineae</taxon>
        <taxon>Marasmiaceae</taxon>
        <taxon>Marasmius</taxon>
    </lineage>
</organism>
<keyword evidence="8" id="KW-0498">Mitosis</keyword>
<gene>
    <name evidence="12" type="ORF">AAF712_014202</name>
</gene>
<evidence type="ECO:0000256" key="10">
    <source>
        <dbReference type="ARBA" id="ARBA00023306"/>
    </source>
</evidence>
<evidence type="ECO:0000256" key="7">
    <source>
        <dbReference type="ARBA" id="ARBA00022618"/>
    </source>
</evidence>
<feature type="region of interest" description="Disordered" evidence="11">
    <location>
        <begin position="40"/>
        <end position="75"/>
    </location>
</feature>